<sequence length="155" mass="16316">MSADLTPHSGLRASDADRDRVAQHLATALSEGRLDLAEYEQRLDTAMGAVTIGDLVPLTADLPAPQDPAGTPASDDGPVDLAETGAKAARGRRRGKGGKGMVEEWRSWGGGAVIMTGIWLVTSIASGEMQPYWPLIPLGIWAAVLVASLIFPEKD</sequence>
<reference evidence="4 5" key="1">
    <citation type="submission" date="2020-07" db="EMBL/GenBank/DDBJ databases">
        <title>Sequencing the genomes of 1000 actinobacteria strains.</title>
        <authorList>
            <person name="Klenk H.-P."/>
        </authorList>
    </citation>
    <scope>NUCLEOTIDE SEQUENCE [LARGE SCALE GENOMIC DNA]</scope>
    <source>
        <strain evidence="4 5">DSM 45927</strain>
    </source>
</reference>
<dbReference type="Proteomes" id="UP000575985">
    <property type="component" value="Unassembled WGS sequence"/>
</dbReference>
<name>A0A853BW12_9ACTN</name>
<comment type="caution">
    <text evidence="4">The sequence shown here is derived from an EMBL/GenBank/DDBJ whole genome shotgun (WGS) entry which is preliminary data.</text>
</comment>
<keyword evidence="5" id="KW-1185">Reference proteome</keyword>
<feature type="region of interest" description="Disordered" evidence="1">
    <location>
        <begin position="60"/>
        <end position="101"/>
    </location>
</feature>
<keyword evidence="2" id="KW-1133">Transmembrane helix</keyword>
<dbReference type="Pfam" id="PF08044">
    <property type="entry name" value="DUF1707"/>
    <property type="match status" value="1"/>
</dbReference>
<dbReference type="AlphaFoldDB" id="A0A853BW12"/>
<evidence type="ECO:0000313" key="5">
    <source>
        <dbReference type="Proteomes" id="UP000575985"/>
    </source>
</evidence>
<keyword evidence="2" id="KW-0472">Membrane</keyword>
<dbReference type="InterPro" id="IPR012551">
    <property type="entry name" value="DUF1707_SHOCT-like"/>
</dbReference>
<accession>A0A853BW12</accession>
<dbReference type="PANTHER" id="PTHR40763:SF4">
    <property type="entry name" value="DUF1707 DOMAIN-CONTAINING PROTEIN"/>
    <property type="match status" value="1"/>
</dbReference>
<evidence type="ECO:0000256" key="2">
    <source>
        <dbReference type="SAM" id="Phobius"/>
    </source>
</evidence>
<evidence type="ECO:0000313" key="4">
    <source>
        <dbReference type="EMBL" id="NYI98681.1"/>
    </source>
</evidence>
<evidence type="ECO:0000259" key="3">
    <source>
        <dbReference type="Pfam" id="PF08044"/>
    </source>
</evidence>
<proteinExistence type="predicted"/>
<dbReference type="RefSeq" id="WP_179769781.1">
    <property type="nucleotide sequence ID" value="NZ_JACCFO010000001.1"/>
</dbReference>
<feature type="transmembrane region" description="Helical" evidence="2">
    <location>
        <begin position="108"/>
        <end position="126"/>
    </location>
</feature>
<gene>
    <name evidence="4" type="ORF">HNR12_004958</name>
</gene>
<evidence type="ECO:0000256" key="1">
    <source>
        <dbReference type="SAM" id="MobiDB-lite"/>
    </source>
</evidence>
<feature type="domain" description="DUF1707" evidence="3">
    <location>
        <begin position="11"/>
        <end position="63"/>
    </location>
</feature>
<dbReference type="PANTHER" id="PTHR40763">
    <property type="entry name" value="MEMBRANE PROTEIN-RELATED"/>
    <property type="match status" value="1"/>
</dbReference>
<protein>
    <recommendedName>
        <fullName evidence="3">DUF1707 domain-containing protein</fullName>
    </recommendedName>
</protein>
<feature type="transmembrane region" description="Helical" evidence="2">
    <location>
        <begin position="132"/>
        <end position="151"/>
    </location>
</feature>
<dbReference type="EMBL" id="JACCFO010000001">
    <property type="protein sequence ID" value="NYI98681.1"/>
    <property type="molecule type" value="Genomic_DNA"/>
</dbReference>
<organism evidence="4 5">
    <name type="scientific">Streptomonospora nanhaiensis</name>
    <dbReference type="NCBI Taxonomy" id="1323731"/>
    <lineage>
        <taxon>Bacteria</taxon>
        <taxon>Bacillati</taxon>
        <taxon>Actinomycetota</taxon>
        <taxon>Actinomycetes</taxon>
        <taxon>Streptosporangiales</taxon>
        <taxon>Nocardiopsidaceae</taxon>
        <taxon>Streptomonospora</taxon>
    </lineage>
</organism>
<keyword evidence="2" id="KW-0812">Transmembrane</keyword>